<dbReference type="EMBL" id="CAJNOL010000707">
    <property type="protein sequence ID" value="CAF1173060.1"/>
    <property type="molecule type" value="Genomic_DNA"/>
</dbReference>
<evidence type="ECO:0000313" key="7">
    <source>
        <dbReference type="Proteomes" id="UP000663870"/>
    </source>
</evidence>
<dbReference type="PANTHER" id="PTHR10924:SF6">
    <property type="entry name" value="SOLUTE CARRIER FAMILY 49 MEMBER A3"/>
    <property type="match status" value="1"/>
</dbReference>
<dbReference type="SUPFAM" id="SSF103473">
    <property type="entry name" value="MFS general substrate transporter"/>
    <property type="match status" value="1"/>
</dbReference>
<dbReference type="PANTHER" id="PTHR10924">
    <property type="entry name" value="MAJOR FACILITATOR SUPERFAMILY PROTEIN-RELATED"/>
    <property type="match status" value="1"/>
</dbReference>
<accession>A0A814UJF4</accession>
<keyword evidence="7" id="KW-1185">Reference proteome</keyword>
<dbReference type="GO" id="GO:0022857">
    <property type="term" value="F:transmembrane transporter activity"/>
    <property type="evidence" value="ECO:0007669"/>
    <property type="project" value="InterPro"/>
</dbReference>
<evidence type="ECO:0000256" key="2">
    <source>
        <dbReference type="ARBA" id="ARBA00022692"/>
    </source>
</evidence>
<evidence type="ECO:0000313" key="6">
    <source>
        <dbReference type="EMBL" id="CAF1173060.1"/>
    </source>
</evidence>
<organism evidence="6 7">
    <name type="scientific">Rotaria sordida</name>
    <dbReference type="NCBI Taxonomy" id="392033"/>
    <lineage>
        <taxon>Eukaryota</taxon>
        <taxon>Metazoa</taxon>
        <taxon>Spiralia</taxon>
        <taxon>Gnathifera</taxon>
        <taxon>Rotifera</taxon>
        <taxon>Eurotatoria</taxon>
        <taxon>Bdelloidea</taxon>
        <taxon>Philodinida</taxon>
        <taxon>Philodinidae</taxon>
        <taxon>Rotaria</taxon>
    </lineage>
</organism>
<comment type="caution">
    <text evidence="6">The sequence shown here is derived from an EMBL/GenBank/DDBJ whole genome shotgun (WGS) entry which is preliminary data.</text>
</comment>
<dbReference type="InterPro" id="IPR049680">
    <property type="entry name" value="FLVCR1-2_SLC49-like"/>
</dbReference>
<feature type="transmembrane region" description="Helical" evidence="5">
    <location>
        <begin position="6"/>
        <end position="26"/>
    </location>
</feature>
<reference evidence="6" key="1">
    <citation type="submission" date="2021-02" db="EMBL/GenBank/DDBJ databases">
        <authorList>
            <person name="Nowell W R."/>
        </authorList>
    </citation>
    <scope>NUCLEOTIDE SEQUENCE</scope>
</reference>
<feature type="transmembrane region" description="Helical" evidence="5">
    <location>
        <begin position="33"/>
        <end position="52"/>
    </location>
</feature>
<evidence type="ECO:0000256" key="3">
    <source>
        <dbReference type="ARBA" id="ARBA00022989"/>
    </source>
</evidence>
<proteinExistence type="predicted"/>
<keyword evidence="3 5" id="KW-1133">Transmembrane helix</keyword>
<gene>
    <name evidence="6" type="ORF">JXQ802_LOCUS22911</name>
</gene>
<dbReference type="Proteomes" id="UP000663870">
    <property type="component" value="Unassembled WGS sequence"/>
</dbReference>
<keyword evidence="4 5" id="KW-0472">Membrane</keyword>
<evidence type="ECO:0000256" key="1">
    <source>
        <dbReference type="ARBA" id="ARBA00004141"/>
    </source>
</evidence>
<keyword evidence="2 5" id="KW-0812">Transmembrane</keyword>
<feature type="transmembrane region" description="Helical" evidence="5">
    <location>
        <begin position="64"/>
        <end position="88"/>
    </location>
</feature>
<dbReference type="GO" id="GO:0016020">
    <property type="term" value="C:membrane"/>
    <property type="evidence" value="ECO:0007669"/>
    <property type="project" value="UniProtKB-SubCell"/>
</dbReference>
<dbReference type="InterPro" id="IPR011701">
    <property type="entry name" value="MFS"/>
</dbReference>
<comment type="subcellular location">
    <subcellularLocation>
        <location evidence="1">Membrane</location>
        <topology evidence="1">Multi-pass membrane protein</topology>
    </subcellularLocation>
</comment>
<dbReference type="InterPro" id="IPR036259">
    <property type="entry name" value="MFS_trans_sf"/>
</dbReference>
<dbReference type="AlphaFoldDB" id="A0A814UJF4"/>
<name>A0A814UJF4_9BILA</name>
<sequence length="178" mass="19309">MLGQFFPAITAPLFLNLTALFAARWFAPQQRDIATAIGSMAMPLGGAIGALLPSLIVTDGISSHSFLILLTIEAAFTTLTMLLVVAIFRSEPPSPPSPSEEHHQSINVKQDLGHMASPTDPKDLSKLRSVAPINNDPNASPATIWDKRKYNFSILVEISKNRPICETLCLKEALIFGK</sequence>
<evidence type="ECO:0000256" key="4">
    <source>
        <dbReference type="ARBA" id="ARBA00023136"/>
    </source>
</evidence>
<protein>
    <submittedName>
        <fullName evidence="6">Uncharacterized protein</fullName>
    </submittedName>
</protein>
<dbReference type="Pfam" id="PF07690">
    <property type="entry name" value="MFS_1"/>
    <property type="match status" value="1"/>
</dbReference>
<evidence type="ECO:0000256" key="5">
    <source>
        <dbReference type="SAM" id="Phobius"/>
    </source>
</evidence>
<dbReference type="Gene3D" id="1.20.1250.20">
    <property type="entry name" value="MFS general substrate transporter like domains"/>
    <property type="match status" value="1"/>
</dbReference>